<name>A0A3N6N0U1_NATCH</name>
<organism evidence="5 6">
    <name type="scientific">Natrarchaeobius chitinivorans</name>
    <dbReference type="NCBI Taxonomy" id="1679083"/>
    <lineage>
        <taxon>Archaea</taxon>
        <taxon>Methanobacteriati</taxon>
        <taxon>Methanobacteriota</taxon>
        <taxon>Stenosarchaea group</taxon>
        <taxon>Halobacteria</taxon>
        <taxon>Halobacteriales</taxon>
        <taxon>Natrialbaceae</taxon>
        <taxon>Natrarchaeobius</taxon>
    </lineage>
</organism>
<dbReference type="Gene3D" id="3.40.309.10">
    <property type="entry name" value="Aldehyde Dehydrogenase, Chain A, domain 2"/>
    <property type="match status" value="1"/>
</dbReference>
<sequence>MGREVRLFIDGEWIESESDARIESRNPASPDEVVARVSRATSAEAERAVETAASASESWADRTPHERGDVLREAAAIVDDRTEEIAELIVREMGKTISAARGEVQRGIDLFDYYSQIARDYDGVKRPSADSNTLAYTEREPLGVAAAITPWNFPFAIPAWKIAPALVSGNAVAFKPASSTPATGAAITRALADAGLPDGVLNFVPGSGSDVGSVLTEHPAVDAISFTGSTGVGSSVQRTASGEGKRVQCEMGGKNPIVVDPSADLELAVELTVGGAFGLAGQACTATSRAIVFEEIYHEYLEALVDAVEALRVGDPLDPATDTGPKASADNLEEDLAYVQAGRDQGATVVTGGRRIEDPELASGHYVEPTVLADVTSEMTVAQEEIFGPVLSVLSVADYEEAIAVANDVEYGLSASICTNRLDHAKSFASDVDVGVVKVNQTSTGVELQLPFGGKKQSSSETFKEQGRQAIDFYTHEKAVYVTH</sequence>
<comment type="subunit">
    <text evidence="2">Homotetramer.</text>
</comment>
<evidence type="ECO:0000256" key="1">
    <source>
        <dbReference type="ARBA" id="ARBA00009986"/>
    </source>
</evidence>
<dbReference type="OrthoDB" id="6342at2157"/>
<evidence type="ECO:0000256" key="3">
    <source>
        <dbReference type="ARBA" id="ARBA00023002"/>
    </source>
</evidence>
<dbReference type="FunFam" id="3.40.605.10:FF:000007">
    <property type="entry name" value="NAD/NADP-dependent betaine aldehyde dehydrogenase"/>
    <property type="match status" value="1"/>
</dbReference>
<evidence type="ECO:0000313" key="5">
    <source>
        <dbReference type="EMBL" id="RQH02452.1"/>
    </source>
</evidence>
<dbReference type="Gene3D" id="3.40.605.10">
    <property type="entry name" value="Aldehyde Dehydrogenase, Chain A, domain 1"/>
    <property type="match status" value="1"/>
</dbReference>
<gene>
    <name evidence="5" type="ORF">EA472_03890</name>
</gene>
<dbReference type="PANTHER" id="PTHR11699">
    <property type="entry name" value="ALDEHYDE DEHYDROGENASE-RELATED"/>
    <property type="match status" value="1"/>
</dbReference>
<protein>
    <submittedName>
        <fullName evidence="5">Aldehyde dehydrogenase family protein</fullName>
    </submittedName>
</protein>
<dbReference type="InterPro" id="IPR016163">
    <property type="entry name" value="Ald_DH_C"/>
</dbReference>
<proteinExistence type="inferred from homology"/>
<reference evidence="5 6" key="1">
    <citation type="submission" date="2018-10" db="EMBL/GenBank/DDBJ databases">
        <title>Natrarchaeobius chitinivorans gen. nov., sp. nov., and Natrarchaeobius haloalkaliphilus sp. nov., alkaliphilic, chitin-utilizing haloarchaea from hypersaline alkaline lakes.</title>
        <authorList>
            <person name="Sorokin D.Y."/>
            <person name="Elcheninov A.G."/>
            <person name="Kostrikina N.A."/>
            <person name="Bale N.J."/>
            <person name="Sinninghe Damste J.S."/>
            <person name="Khijniak T.V."/>
            <person name="Kublanov I.V."/>
            <person name="Toshchakov S.V."/>
        </authorList>
    </citation>
    <scope>NUCLEOTIDE SEQUENCE [LARGE SCALE GENOMIC DNA]</scope>
    <source>
        <strain evidence="5 6">AArcht7</strain>
    </source>
</reference>
<dbReference type="GO" id="GO:0016620">
    <property type="term" value="F:oxidoreductase activity, acting on the aldehyde or oxo group of donors, NAD or NADP as acceptor"/>
    <property type="evidence" value="ECO:0007669"/>
    <property type="project" value="InterPro"/>
</dbReference>
<comment type="similarity">
    <text evidence="1">Belongs to the aldehyde dehydrogenase family.</text>
</comment>
<dbReference type="Pfam" id="PF00171">
    <property type="entry name" value="Aldedh"/>
    <property type="match status" value="1"/>
</dbReference>
<dbReference type="InterPro" id="IPR015590">
    <property type="entry name" value="Aldehyde_DH_dom"/>
</dbReference>
<dbReference type="PROSITE" id="PS00070">
    <property type="entry name" value="ALDEHYDE_DEHYDR_CYS"/>
    <property type="match status" value="1"/>
</dbReference>
<dbReference type="InterPro" id="IPR016162">
    <property type="entry name" value="Ald_DH_N"/>
</dbReference>
<comment type="caution">
    <text evidence="5">The sequence shown here is derived from an EMBL/GenBank/DDBJ whole genome shotgun (WGS) entry which is preliminary data.</text>
</comment>
<keyword evidence="3" id="KW-0560">Oxidoreductase</keyword>
<dbReference type="SUPFAM" id="SSF53720">
    <property type="entry name" value="ALDH-like"/>
    <property type="match status" value="1"/>
</dbReference>
<evidence type="ECO:0000256" key="2">
    <source>
        <dbReference type="ARBA" id="ARBA00011881"/>
    </source>
</evidence>
<dbReference type="EMBL" id="REFZ01000002">
    <property type="protein sequence ID" value="RQH02452.1"/>
    <property type="molecule type" value="Genomic_DNA"/>
</dbReference>
<dbReference type="AlphaFoldDB" id="A0A3N6N0U1"/>
<feature type="domain" description="Aldehyde dehydrogenase" evidence="4">
    <location>
        <begin position="13"/>
        <end position="480"/>
    </location>
</feature>
<dbReference type="InterPro" id="IPR016161">
    <property type="entry name" value="Ald_DH/histidinol_DH"/>
</dbReference>
<evidence type="ECO:0000259" key="4">
    <source>
        <dbReference type="Pfam" id="PF00171"/>
    </source>
</evidence>
<accession>A0A3N6N0U1</accession>
<keyword evidence="6" id="KW-1185">Reference proteome</keyword>
<dbReference type="Proteomes" id="UP000281431">
    <property type="component" value="Unassembled WGS sequence"/>
</dbReference>
<evidence type="ECO:0000313" key="6">
    <source>
        <dbReference type="Proteomes" id="UP000281431"/>
    </source>
</evidence>
<dbReference type="InterPro" id="IPR016160">
    <property type="entry name" value="Ald_DH_CS_CYS"/>
</dbReference>